<keyword evidence="1" id="KW-0732">Signal</keyword>
<dbReference type="GO" id="GO:0043176">
    <property type="term" value="F:amine binding"/>
    <property type="evidence" value="ECO:0007669"/>
    <property type="project" value="InterPro"/>
</dbReference>
<accession>A0A023FD30</accession>
<evidence type="ECO:0000256" key="1">
    <source>
        <dbReference type="SAM" id="SignalP"/>
    </source>
</evidence>
<organism evidence="2">
    <name type="scientific">Amblyomma cajennense</name>
    <name type="common">Cayenne tick</name>
    <name type="synonym">Acarus cajennensis</name>
    <dbReference type="NCBI Taxonomy" id="34607"/>
    <lineage>
        <taxon>Eukaryota</taxon>
        <taxon>Metazoa</taxon>
        <taxon>Ecdysozoa</taxon>
        <taxon>Arthropoda</taxon>
        <taxon>Chelicerata</taxon>
        <taxon>Arachnida</taxon>
        <taxon>Acari</taxon>
        <taxon>Parasitiformes</taxon>
        <taxon>Ixodida</taxon>
        <taxon>Ixodoidea</taxon>
        <taxon>Ixodidae</taxon>
        <taxon>Amblyomminae</taxon>
        <taxon>Amblyomma</taxon>
    </lineage>
</organism>
<dbReference type="Pfam" id="PF02098">
    <property type="entry name" value="His_binding"/>
    <property type="match status" value="1"/>
</dbReference>
<dbReference type="GO" id="GO:0030682">
    <property type="term" value="P:symbiont-mediated perturbation of host defenses"/>
    <property type="evidence" value="ECO:0007669"/>
    <property type="project" value="InterPro"/>
</dbReference>
<dbReference type="SUPFAM" id="SSF50814">
    <property type="entry name" value="Lipocalins"/>
    <property type="match status" value="1"/>
</dbReference>
<dbReference type="EMBL" id="GBBK01004716">
    <property type="protein sequence ID" value="JAC19766.1"/>
    <property type="molecule type" value="mRNA"/>
</dbReference>
<sequence>MKLTMKLALFFVLLGSAISAFSAGRPGDAPGQSPYPDWADEMRFGNYQDAWKALNQSNTTKYWLVLSNFNNDGGTWGENFTCLSVQETQLNETDKSAVSVFTFRNASNATTEFKVEEKVKAVFNYNYTVKENAFEYTLANGTNITDTLIFSDGETCDIFSVPYINGGKGCELWVNDKYVDKIPKCCLFVYNYFCTPKGTKRYYIYKKKMCRGPTNQGKKNETSS</sequence>
<feature type="signal peptide" evidence="1">
    <location>
        <begin position="1"/>
        <end position="19"/>
    </location>
</feature>
<dbReference type="InterPro" id="IPR002970">
    <property type="entry name" value="Tick_his-bd"/>
</dbReference>
<dbReference type="Gene3D" id="2.40.128.20">
    <property type="match status" value="1"/>
</dbReference>
<dbReference type="PRINTS" id="PR01220">
    <property type="entry name" value="HISBINDING"/>
</dbReference>
<reference evidence="2" key="1">
    <citation type="submission" date="2014-03" db="EMBL/GenBank/DDBJ databases">
        <title>The sialotranscriptome of Amblyomma triste, Amblyomma parvum and Amblyomma cajennense ticks, uncovered by 454-based RNA-seq.</title>
        <authorList>
            <person name="Garcia G.R."/>
            <person name="Gardinassi L.G."/>
            <person name="Ribeiro J.M."/>
            <person name="Anatriello E."/>
            <person name="Ferreira B.R."/>
            <person name="Moreira H.N."/>
            <person name="Mafra C."/>
            <person name="Olegario M.M."/>
            <person name="Szabo P.J."/>
            <person name="Miranda-Santos I.K."/>
            <person name="Maruyama S.R."/>
        </authorList>
    </citation>
    <scope>NUCLEOTIDE SEQUENCE</scope>
    <source>
        <strain evidence="2">Uberlandia</strain>
        <tissue evidence="2">Salivary glands</tissue>
    </source>
</reference>
<evidence type="ECO:0000313" key="2">
    <source>
        <dbReference type="EMBL" id="JAC19766.1"/>
    </source>
</evidence>
<feature type="chain" id="PRO_5001514862" evidence="1">
    <location>
        <begin position="20"/>
        <end position="224"/>
    </location>
</feature>
<dbReference type="InterPro" id="IPR012674">
    <property type="entry name" value="Calycin"/>
</dbReference>
<name>A0A023FD30_AMBCJ</name>
<dbReference type="AlphaFoldDB" id="A0A023FD30"/>
<proteinExistence type="evidence at transcript level"/>
<protein>
    <submittedName>
        <fullName evidence="2">Putative lipocalin-5 1</fullName>
    </submittedName>
</protein>